<keyword evidence="4" id="KW-0677">Repeat</keyword>
<dbReference type="PROSITE" id="PS00211">
    <property type="entry name" value="ABC_TRANSPORTER_1"/>
    <property type="match status" value="1"/>
</dbReference>
<dbReference type="Pfam" id="PF00005">
    <property type="entry name" value="ABC_tran"/>
    <property type="match status" value="2"/>
</dbReference>
<dbReference type="SMART" id="SM00382">
    <property type="entry name" value="AAA"/>
    <property type="match status" value="2"/>
</dbReference>
<feature type="domain" description="ABC transporter" evidence="10">
    <location>
        <begin position="1089"/>
        <end position="1323"/>
    </location>
</feature>
<feature type="transmembrane region" description="Helical" evidence="9">
    <location>
        <begin position="48"/>
        <end position="71"/>
    </location>
</feature>
<evidence type="ECO:0000256" key="8">
    <source>
        <dbReference type="ARBA" id="ARBA00023136"/>
    </source>
</evidence>
<dbReference type="InterPro" id="IPR013525">
    <property type="entry name" value="ABC2_TM"/>
</dbReference>
<comment type="subcellular location">
    <subcellularLocation>
        <location evidence="1">Membrane</location>
        <topology evidence="1">Multi-pass membrane protein</topology>
    </subcellularLocation>
</comment>
<dbReference type="GO" id="GO:0016887">
    <property type="term" value="F:ATP hydrolysis activity"/>
    <property type="evidence" value="ECO:0007669"/>
    <property type="project" value="InterPro"/>
</dbReference>
<reference evidence="11 12" key="1">
    <citation type="journal article" date="2017" name="Gigascience">
        <title>Draft genome of the honey bee ectoparasitic mite, Tropilaelaps mercedesae, is shaped by the parasitic life history.</title>
        <authorList>
            <person name="Dong X."/>
            <person name="Armstrong S.D."/>
            <person name="Xia D."/>
            <person name="Makepeace B.L."/>
            <person name="Darby A.C."/>
            <person name="Kadowaki T."/>
        </authorList>
    </citation>
    <scope>NUCLEOTIDE SEQUENCE [LARGE SCALE GENOMIC DNA]</scope>
    <source>
        <strain evidence="11">Wuxi-XJTLU</strain>
    </source>
</reference>
<feature type="transmembrane region" description="Helical" evidence="9">
    <location>
        <begin position="896"/>
        <end position="919"/>
    </location>
</feature>
<accession>A0A1V9XLH3</accession>
<gene>
    <name evidence="11" type="ORF">BIW11_01003</name>
</gene>
<dbReference type="FunCoup" id="A0A1V9XLH3">
    <property type="interactions" value="271"/>
</dbReference>
<feature type="transmembrane region" description="Helical" evidence="9">
    <location>
        <begin position="861"/>
        <end position="884"/>
    </location>
</feature>
<dbReference type="FunFam" id="3.40.50.300:FF:002470">
    <property type="entry name" value="ABC transporter, putative"/>
    <property type="match status" value="1"/>
</dbReference>
<dbReference type="Pfam" id="PF12698">
    <property type="entry name" value="ABC2_membrane_3"/>
    <property type="match status" value="1"/>
</dbReference>
<evidence type="ECO:0000313" key="12">
    <source>
        <dbReference type="Proteomes" id="UP000192247"/>
    </source>
</evidence>
<keyword evidence="12" id="KW-1185">Reference proteome</keyword>
<keyword evidence="5" id="KW-0547">Nucleotide-binding</keyword>
<dbReference type="EMBL" id="MNPL01008479">
    <property type="protein sequence ID" value="OQR74222.1"/>
    <property type="molecule type" value="Genomic_DNA"/>
</dbReference>
<dbReference type="SUPFAM" id="SSF52540">
    <property type="entry name" value="P-loop containing nucleoside triphosphate hydrolases"/>
    <property type="match status" value="2"/>
</dbReference>
<evidence type="ECO:0000313" key="11">
    <source>
        <dbReference type="EMBL" id="OQR74222.1"/>
    </source>
</evidence>
<keyword evidence="7 9" id="KW-1133">Transmembrane helix</keyword>
<dbReference type="PANTHER" id="PTHR19229">
    <property type="entry name" value="ATP-BINDING CASSETTE TRANSPORTER SUBFAMILY A ABCA"/>
    <property type="match status" value="1"/>
</dbReference>
<evidence type="ECO:0000256" key="7">
    <source>
        <dbReference type="ARBA" id="ARBA00022989"/>
    </source>
</evidence>
<comment type="caution">
    <text evidence="11">The sequence shown here is derived from an EMBL/GenBank/DDBJ whole genome shotgun (WGS) entry which is preliminary data.</text>
</comment>
<feature type="transmembrane region" description="Helical" evidence="9">
    <location>
        <begin position="77"/>
        <end position="96"/>
    </location>
</feature>
<dbReference type="GO" id="GO:0016020">
    <property type="term" value="C:membrane"/>
    <property type="evidence" value="ECO:0007669"/>
    <property type="project" value="UniProtKB-SubCell"/>
</dbReference>
<dbReference type="InterPro" id="IPR056264">
    <property type="entry name" value="R2_ABCA1-4-like"/>
</dbReference>
<keyword evidence="2" id="KW-0813">Transport</keyword>
<dbReference type="GO" id="GO:0140359">
    <property type="term" value="F:ABC-type transporter activity"/>
    <property type="evidence" value="ECO:0007669"/>
    <property type="project" value="InterPro"/>
</dbReference>
<dbReference type="OrthoDB" id="6512918at2759"/>
<feature type="transmembrane region" description="Helical" evidence="9">
    <location>
        <begin position="161"/>
        <end position="183"/>
    </location>
</feature>
<dbReference type="InterPro" id="IPR017871">
    <property type="entry name" value="ABC_transporter-like_CS"/>
</dbReference>
<dbReference type="Proteomes" id="UP000192247">
    <property type="component" value="Unassembled WGS sequence"/>
</dbReference>
<dbReference type="GO" id="GO:0005524">
    <property type="term" value="F:ATP binding"/>
    <property type="evidence" value="ECO:0007669"/>
    <property type="project" value="UniProtKB-KW"/>
</dbReference>
<proteinExistence type="predicted"/>
<keyword evidence="3 9" id="KW-0812">Transmembrane</keyword>
<feature type="transmembrane region" description="Helical" evidence="9">
    <location>
        <begin position="820"/>
        <end position="846"/>
    </location>
</feature>
<evidence type="ECO:0000256" key="2">
    <source>
        <dbReference type="ARBA" id="ARBA00022448"/>
    </source>
</evidence>
<dbReference type="FunFam" id="3.40.50.300:FF:000298">
    <property type="entry name" value="ATP-binding cassette sub-family A member 12"/>
    <property type="match status" value="1"/>
</dbReference>
<feature type="transmembrane region" description="Helical" evidence="9">
    <location>
        <begin position="12"/>
        <end position="36"/>
    </location>
</feature>
<dbReference type="Pfam" id="PF23321">
    <property type="entry name" value="R1_ABCA1"/>
    <property type="match status" value="1"/>
</dbReference>
<feature type="transmembrane region" description="Helical" evidence="9">
    <location>
        <begin position="925"/>
        <end position="944"/>
    </location>
</feature>
<evidence type="ECO:0000256" key="3">
    <source>
        <dbReference type="ARBA" id="ARBA00022692"/>
    </source>
</evidence>
<feature type="transmembrane region" description="Helical" evidence="9">
    <location>
        <begin position="777"/>
        <end position="799"/>
    </location>
</feature>
<organism evidence="11 12">
    <name type="scientific">Tropilaelaps mercedesae</name>
    <dbReference type="NCBI Taxonomy" id="418985"/>
    <lineage>
        <taxon>Eukaryota</taxon>
        <taxon>Metazoa</taxon>
        <taxon>Ecdysozoa</taxon>
        <taxon>Arthropoda</taxon>
        <taxon>Chelicerata</taxon>
        <taxon>Arachnida</taxon>
        <taxon>Acari</taxon>
        <taxon>Parasitiformes</taxon>
        <taxon>Mesostigmata</taxon>
        <taxon>Gamasina</taxon>
        <taxon>Dermanyssoidea</taxon>
        <taxon>Laelapidae</taxon>
        <taxon>Tropilaelaps</taxon>
    </lineage>
</organism>
<evidence type="ECO:0000256" key="5">
    <source>
        <dbReference type="ARBA" id="ARBA00022741"/>
    </source>
</evidence>
<protein>
    <submittedName>
        <fullName evidence="11">ATP-binding cassette sub-family A member 1-like</fullName>
    </submittedName>
</protein>
<feature type="domain" description="ABC transporter" evidence="10">
    <location>
        <begin position="237"/>
        <end position="468"/>
    </location>
</feature>
<sequence length="1441" mass="160333">MMGLPDLVYWMSQFLVGFTTMCILICLAWGTLCFPIDGTEVYTYSDPWLILLVLMIIGIGQVLLSLLITSIVNSPVLGGIFAMLAYLLQLLTVWILDPPLHAGAYFEISSWKKLLSSLLPITAFCWAGKIIAFWEQDGIGAQWNNLLKIAHVDDNISLSDIIDMVILSYVVFIALIFYIDAVVPWQAGIPKHPLFFLKRSYWYGSAPSALVFSECESSESSSDPSVIIEAMPGSPVIRMEHVTHHFRGASKLAVDNLSVTFYRNQISVILGHNGAGKTTTMNMLTGLFPPTEGEIFINGYNIKTDTRKARRGIGLCPQHNVIFEDLTVEEHLRFFSEIKGASIIDTKSEIETLLQCFDLEHKRHTLSVKLPGGMKRKLCLANAMVGGSTILILDEVTAGMDPQARRAIWSILQEARRSRTIVMTTHYMEEADILGDRIAFLSRGKLKCAGSPIFLKKKFETGYSLRCATVSSSTDVFAILNRVQMHLGCKVARLTSKIGLEFCINLGFPEVKDLLRVFRDLEAIKADLGITSFGVSVTTMEDVFLKVGQMDNDLSNVTDKLPQIAESLPRFVRVTGRQLCIQQFCALFVKRIHMIKREWSVPLFLFALPSLLAVLFCLIFMKFLEGETVERDPLDYSFRSLREGTIMQGFLEQTTKISEKTAAALEFAMSQDAIQVNPITQNTEIDQYLQEQGSDDGISFTTQWAMGVAGASKNSGPVLWFNAEPLHFGGAALVCWHTALLRQLLPKSEDIMVKVMNQPLGLQEAVDQTSLLFVGRFIAFLPISLLAAFLTCSLIMFPIQERSSKAKLLQQMTGVHGATYYGSAFLFDFLVILISTFLVTMIFVVMNPGDAFTVFPDTWRAVWLLFCEYGCTMMVLSYLFACFFNSPVGGLTTMISVTAIAGGMLVLMMSVAEVLALIYGDDADASSIIQILSFVPPFAVVWGFTNIHLNAISKGVCEKTDNNTLSTFCLSAYQKVFQACCHPCPNPSYGEYCFKHESPFQLDIRNGAGYQMAALLVVGLVGVFLLFLTEAQVFGCFYALMNFLPKKCQNDKDVNSPTGSPREIDSDVEAERLKVESAVVTGQQQAYALVAHRLVKEYGFFRVFRAVDNVSFAVGQNECFGLLGVNGAGKSTVFSMLTGDLPVTKGNAYIGKQDLRTMRRQYQCNIGFCPQYDAILDTMSGREMLELFCSLRGVPYGQWFAVIESIVALVDLENDVDKATVTYSGGNKRKLSVALAMVGNPPVVFLDEPTAGIDPDARRKIWTTLSKSQRDLGTSLVLTSHSMDECESLCGRIAIMVNGTFKCLGSTQHLKAKFGQGFTVLIKLKTSDDETIVTPKVCKMMEKLFPSNFELKDSHQCMLHFHVTDADLLWSELFERVELLKKHFDFEDIVASDTSLEQIFLQFAKRQRGEDADEQKVSPCQQQPEEPTVILAVHLRSVELR</sequence>
<dbReference type="STRING" id="418985.A0A1V9XLH3"/>
<name>A0A1V9XLH3_9ACAR</name>
<evidence type="ECO:0000256" key="6">
    <source>
        <dbReference type="ARBA" id="ARBA00022840"/>
    </source>
</evidence>
<dbReference type="InterPro" id="IPR003593">
    <property type="entry name" value="AAA+_ATPase"/>
</dbReference>
<dbReference type="InterPro" id="IPR027417">
    <property type="entry name" value="P-loop_NTPase"/>
</dbReference>
<dbReference type="InterPro" id="IPR026082">
    <property type="entry name" value="ABCA"/>
</dbReference>
<evidence type="ECO:0000256" key="9">
    <source>
        <dbReference type="SAM" id="Phobius"/>
    </source>
</evidence>
<keyword evidence="8 9" id="KW-0472">Membrane</keyword>
<evidence type="ECO:0000259" key="10">
    <source>
        <dbReference type="PROSITE" id="PS50893"/>
    </source>
</evidence>
<feature type="transmembrane region" description="Helical" evidence="9">
    <location>
        <begin position="1013"/>
        <end position="1040"/>
    </location>
</feature>
<dbReference type="PROSITE" id="PS50893">
    <property type="entry name" value="ABC_TRANSPORTER_2"/>
    <property type="match status" value="2"/>
</dbReference>
<keyword evidence="6 11" id="KW-0067">ATP-binding</keyword>
<feature type="transmembrane region" description="Helical" evidence="9">
    <location>
        <begin position="601"/>
        <end position="624"/>
    </location>
</feature>
<dbReference type="Gene3D" id="3.40.50.300">
    <property type="entry name" value="P-loop containing nucleotide triphosphate hydrolases"/>
    <property type="match status" value="2"/>
</dbReference>
<feature type="transmembrane region" description="Helical" evidence="9">
    <location>
        <begin position="117"/>
        <end position="134"/>
    </location>
</feature>
<dbReference type="InterPro" id="IPR003439">
    <property type="entry name" value="ABC_transporter-like_ATP-bd"/>
</dbReference>
<dbReference type="GO" id="GO:0005319">
    <property type="term" value="F:lipid transporter activity"/>
    <property type="evidence" value="ECO:0007669"/>
    <property type="project" value="TreeGrafter"/>
</dbReference>
<dbReference type="CDD" id="cd03263">
    <property type="entry name" value="ABC_subfamily_A"/>
    <property type="match status" value="2"/>
</dbReference>
<evidence type="ECO:0000256" key="1">
    <source>
        <dbReference type="ARBA" id="ARBA00004141"/>
    </source>
</evidence>
<dbReference type="InParanoid" id="A0A1V9XLH3"/>
<dbReference type="PANTHER" id="PTHR19229:SF250">
    <property type="entry name" value="ABC TRANSPORTER DOMAIN-CONTAINING PROTEIN-RELATED"/>
    <property type="match status" value="1"/>
</dbReference>
<evidence type="ECO:0000256" key="4">
    <source>
        <dbReference type="ARBA" id="ARBA00022737"/>
    </source>
</evidence>